<dbReference type="PANTHER" id="PTHR20835:SF0">
    <property type="entry name" value="E3 UBIQUITIN-PROTEIN LIGASE PPP1R11"/>
    <property type="match status" value="1"/>
</dbReference>
<feature type="compositionally biased region" description="Basic and acidic residues" evidence="3">
    <location>
        <begin position="58"/>
        <end position="67"/>
    </location>
</feature>
<feature type="compositionally biased region" description="Polar residues" evidence="3">
    <location>
        <begin position="1"/>
        <end position="23"/>
    </location>
</feature>
<protein>
    <recommendedName>
        <fullName evidence="2">Type 1 phosphatases regulator</fullName>
    </recommendedName>
</protein>
<accession>A0A1G4M832</accession>
<dbReference type="EMBL" id="LT598489">
    <property type="protein sequence ID" value="SCW00000.1"/>
    <property type="molecule type" value="Genomic_DNA"/>
</dbReference>
<proteinExistence type="inferred from homology"/>
<feature type="compositionally biased region" description="Polar residues" evidence="3">
    <location>
        <begin position="46"/>
        <end position="57"/>
    </location>
</feature>
<name>A0A1G4M832_LACFM</name>
<evidence type="ECO:0000313" key="5">
    <source>
        <dbReference type="Proteomes" id="UP000190831"/>
    </source>
</evidence>
<dbReference type="InterPro" id="IPR011107">
    <property type="entry name" value="PPI_Ypi1"/>
</dbReference>
<dbReference type="OMA" id="AYEVQPH"/>
<dbReference type="OrthoDB" id="307488at2759"/>
<feature type="region of interest" description="Disordered" evidence="3">
    <location>
        <begin position="1"/>
        <end position="67"/>
    </location>
</feature>
<evidence type="ECO:0000256" key="1">
    <source>
        <dbReference type="ARBA" id="ARBA00005605"/>
    </source>
</evidence>
<evidence type="ECO:0000256" key="2">
    <source>
        <dbReference type="RuleBase" id="RU367162"/>
    </source>
</evidence>
<reference evidence="5" key="1">
    <citation type="submission" date="2016-03" db="EMBL/GenBank/DDBJ databases">
        <authorList>
            <person name="Devillers H."/>
        </authorList>
    </citation>
    <scope>NUCLEOTIDE SEQUENCE [LARGE SCALE GENOMIC DNA]</scope>
</reference>
<feature type="compositionally biased region" description="Basic residues" evidence="3">
    <location>
        <begin position="124"/>
        <end position="140"/>
    </location>
</feature>
<feature type="compositionally biased region" description="Low complexity" evidence="3">
    <location>
        <begin position="101"/>
        <end position="111"/>
    </location>
</feature>
<comment type="subcellular location">
    <subcellularLocation>
        <location evidence="2">Nucleus</location>
    </subcellularLocation>
</comment>
<feature type="compositionally biased region" description="Basic and acidic residues" evidence="3">
    <location>
        <begin position="113"/>
        <end position="123"/>
    </location>
</feature>
<dbReference type="Proteomes" id="UP000190831">
    <property type="component" value="Chromosome B"/>
</dbReference>
<sequence>MNENTTTQSQAITDHNTSHTVTISEPLPVLQLRASNSHARDETEVAQRTSARPQRNQVRWEQDVIDNEHMNKKKSKICCIFHPQQNFDDLDDVECDHCSHSSDSSSSSSSESDAEKNMDIDSRRKLRKERRHRKLQHKRSSSPNAYEIQPDYTQRKSKH</sequence>
<dbReference type="STRING" id="4955.A0A1G4M832"/>
<evidence type="ECO:0000313" key="4">
    <source>
        <dbReference type="EMBL" id="SCW00000.1"/>
    </source>
</evidence>
<feature type="region of interest" description="Disordered" evidence="3">
    <location>
        <begin position="90"/>
        <end position="159"/>
    </location>
</feature>
<comment type="similarity">
    <text evidence="1 2">Belongs to the YPI1 family.</text>
</comment>
<keyword evidence="5" id="KW-1185">Reference proteome</keyword>
<comment type="function">
    <text evidence="2">Regulator of type 1 phosphatases which maintains protein phosphatase activity under strict control.</text>
</comment>
<dbReference type="Pfam" id="PF07491">
    <property type="entry name" value="PPI_Ypi1"/>
    <property type="match status" value="1"/>
</dbReference>
<keyword evidence="2" id="KW-0539">Nucleus</keyword>
<dbReference type="GO" id="GO:0004865">
    <property type="term" value="F:protein serine/threonine phosphatase inhibitor activity"/>
    <property type="evidence" value="ECO:0007669"/>
    <property type="project" value="UniProtKB-UniRule"/>
</dbReference>
<evidence type="ECO:0000256" key="3">
    <source>
        <dbReference type="SAM" id="MobiDB-lite"/>
    </source>
</evidence>
<organism evidence="4 5">
    <name type="scientific">Lachancea fermentati</name>
    <name type="common">Zygosaccharomyces fermentati</name>
    <dbReference type="NCBI Taxonomy" id="4955"/>
    <lineage>
        <taxon>Eukaryota</taxon>
        <taxon>Fungi</taxon>
        <taxon>Dikarya</taxon>
        <taxon>Ascomycota</taxon>
        <taxon>Saccharomycotina</taxon>
        <taxon>Saccharomycetes</taxon>
        <taxon>Saccharomycetales</taxon>
        <taxon>Saccharomycetaceae</taxon>
        <taxon>Lachancea</taxon>
    </lineage>
</organism>
<dbReference type="AlphaFoldDB" id="A0A1G4M832"/>
<dbReference type="GO" id="GO:0005634">
    <property type="term" value="C:nucleus"/>
    <property type="evidence" value="ECO:0007669"/>
    <property type="project" value="UniProtKB-SubCell"/>
</dbReference>
<dbReference type="GO" id="GO:0008157">
    <property type="term" value="F:protein phosphatase 1 binding"/>
    <property type="evidence" value="ECO:0007669"/>
    <property type="project" value="TreeGrafter"/>
</dbReference>
<dbReference type="PANTHER" id="PTHR20835">
    <property type="entry name" value="E3 UBIQUITIN-PROTEIN LIGASE PPP1R11-RELATED"/>
    <property type="match status" value="1"/>
</dbReference>
<gene>
    <name evidence="4" type="ORF">LAFE_0B07228G</name>
</gene>